<proteinExistence type="predicted"/>
<comment type="caution">
    <text evidence="2">The sequence shown here is derived from an EMBL/GenBank/DDBJ whole genome shotgun (WGS) entry which is preliminary data.</text>
</comment>
<reference evidence="2" key="1">
    <citation type="journal article" date="2021" name="Nat. Commun.">
        <title>Genetic determinants of endophytism in the Arabidopsis root mycobiome.</title>
        <authorList>
            <person name="Mesny F."/>
            <person name="Miyauchi S."/>
            <person name="Thiergart T."/>
            <person name="Pickel B."/>
            <person name="Atanasova L."/>
            <person name="Karlsson M."/>
            <person name="Huettel B."/>
            <person name="Barry K.W."/>
            <person name="Haridas S."/>
            <person name="Chen C."/>
            <person name="Bauer D."/>
            <person name="Andreopoulos W."/>
            <person name="Pangilinan J."/>
            <person name="LaButti K."/>
            <person name="Riley R."/>
            <person name="Lipzen A."/>
            <person name="Clum A."/>
            <person name="Drula E."/>
            <person name="Henrissat B."/>
            <person name="Kohler A."/>
            <person name="Grigoriev I.V."/>
            <person name="Martin F.M."/>
            <person name="Hacquard S."/>
        </authorList>
    </citation>
    <scope>NUCLEOTIDE SEQUENCE</scope>
    <source>
        <strain evidence="2">MPI-CAGE-AT-0016</strain>
    </source>
</reference>
<gene>
    <name evidence="2" type="ORF">B0T11DRAFT_133787</name>
</gene>
<dbReference type="EMBL" id="JAGPXD010000006">
    <property type="protein sequence ID" value="KAH7349676.1"/>
    <property type="molecule type" value="Genomic_DNA"/>
</dbReference>
<protein>
    <recommendedName>
        <fullName evidence="1">2EXR domain-containing protein</fullName>
    </recommendedName>
</protein>
<dbReference type="PANTHER" id="PTHR35910:SF1">
    <property type="entry name" value="2EXR DOMAIN-CONTAINING PROTEIN"/>
    <property type="match status" value="1"/>
</dbReference>
<dbReference type="PANTHER" id="PTHR35910">
    <property type="entry name" value="2EXR DOMAIN-CONTAINING PROTEIN"/>
    <property type="match status" value="1"/>
</dbReference>
<organism evidence="2 3">
    <name type="scientific">Plectosphaerella cucumerina</name>
    <dbReference type="NCBI Taxonomy" id="40658"/>
    <lineage>
        <taxon>Eukaryota</taxon>
        <taxon>Fungi</taxon>
        <taxon>Dikarya</taxon>
        <taxon>Ascomycota</taxon>
        <taxon>Pezizomycotina</taxon>
        <taxon>Sordariomycetes</taxon>
        <taxon>Hypocreomycetidae</taxon>
        <taxon>Glomerellales</taxon>
        <taxon>Plectosphaerellaceae</taxon>
        <taxon>Plectosphaerella</taxon>
    </lineage>
</organism>
<sequence>MSATFHHFTSLPAELRQYIWELSMEPRRVPVGNFFPVGTFEPPAPPTPPPAAPPAALQACAESRSCVELHYVKALFTDDSRYTWINFDIDTVCMRQSTILEFPDELLSIRHLSIDCNSSAFFWDHVIFCIKPMPLLEDLEIRPIHEFESNEWWAEWEWMMEDYYYNENPVRFRTTVLCSDPDSDVLELTQDNYLKFYRDSYRKQYTEDPESFPEDVELPDSDDDIDAPHRCLPGWRHAPGCACPPEERWAPRFDF</sequence>
<evidence type="ECO:0000313" key="2">
    <source>
        <dbReference type="EMBL" id="KAH7349676.1"/>
    </source>
</evidence>
<feature type="domain" description="2EXR" evidence="1">
    <location>
        <begin position="5"/>
        <end position="92"/>
    </location>
</feature>
<dbReference type="Proteomes" id="UP000813385">
    <property type="component" value="Unassembled WGS sequence"/>
</dbReference>
<name>A0A8K0T619_9PEZI</name>
<keyword evidence="3" id="KW-1185">Reference proteome</keyword>
<dbReference type="InterPro" id="IPR045518">
    <property type="entry name" value="2EXR"/>
</dbReference>
<evidence type="ECO:0000313" key="3">
    <source>
        <dbReference type="Proteomes" id="UP000813385"/>
    </source>
</evidence>
<dbReference type="OrthoDB" id="4802527at2759"/>
<dbReference type="Pfam" id="PF20150">
    <property type="entry name" value="2EXR"/>
    <property type="match status" value="1"/>
</dbReference>
<accession>A0A8K0T619</accession>
<evidence type="ECO:0000259" key="1">
    <source>
        <dbReference type="Pfam" id="PF20150"/>
    </source>
</evidence>
<dbReference type="AlphaFoldDB" id="A0A8K0T619"/>